<dbReference type="SUPFAM" id="SSF54928">
    <property type="entry name" value="RNA-binding domain, RBD"/>
    <property type="match status" value="2"/>
</dbReference>
<dbReference type="InterPro" id="IPR000504">
    <property type="entry name" value="RRM_dom"/>
</dbReference>
<dbReference type="PANTHER" id="PTHR24012">
    <property type="entry name" value="RNA BINDING PROTEIN"/>
    <property type="match status" value="1"/>
</dbReference>
<name>A0A6A7C099_9PEZI</name>
<dbReference type="InterPro" id="IPR012677">
    <property type="entry name" value="Nucleotide-bd_a/b_plait_sf"/>
</dbReference>
<feature type="compositionally biased region" description="Polar residues" evidence="4">
    <location>
        <begin position="85"/>
        <end position="100"/>
    </location>
</feature>
<dbReference type="PROSITE" id="PS50102">
    <property type="entry name" value="RRM"/>
    <property type="match status" value="2"/>
</dbReference>
<dbReference type="EMBL" id="MU005982">
    <property type="protein sequence ID" value="KAF2860355.1"/>
    <property type="molecule type" value="Genomic_DNA"/>
</dbReference>
<gene>
    <name evidence="6" type="ORF">K470DRAFT_217213</name>
</gene>
<evidence type="ECO:0000313" key="6">
    <source>
        <dbReference type="EMBL" id="KAF2860355.1"/>
    </source>
</evidence>
<evidence type="ECO:0000259" key="5">
    <source>
        <dbReference type="PROSITE" id="PS50102"/>
    </source>
</evidence>
<feature type="compositionally biased region" description="Basic and acidic residues" evidence="4">
    <location>
        <begin position="456"/>
        <end position="466"/>
    </location>
</feature>
<dbReference type="FunFam" id="3.30.70.330:FF:000323">
    <property type="entry name" value="RNA binding protein MSSP-2"/>
    <property type="match status" value="1"/>
</dbReference>
<sequence>MVVPNTGYHGGYPGTTPYFPGAFVDNGKYTAPHGTAVGPPPELYAPHVAPMGYPACMAQDISPLSSNRWTPPTGNNHELPALTPRQGSVSSNENDQPVTPSYANIPRFVTANFYRPPSGPFAHGTPSPMSMIPPFGYATVKPQEDSNVSPHIKMLVTRDPAIPPAIPAPSSPLKPLDRALENQRGETNVYIRGLLPETTDEMLVAWAGRFGEINSSKSIIDLNTGFCKGFGFVKYFNYTDAENCIRGFHYLGYEVSFARESFYSKLKTFADDRNTNLYISNLPRTMNEHELAQLFAPHKVESTRVLRDRNGHGRGVGFARFESRAVCEDVIKTFGNHALQAGDEELQIQIRFADTQEQKALKQQTQAARLFRSAEYEYATQTLRQGGLSLQPGSQDGPSSDFSQYLKTTAPATTVGQPSTVHVPRIFTERNSFTLSASAFPPLPSVAGNSETTSDYAKKTHDDSAVKNHLSSNEAPSAPERN</sequence>
<keyword evidence="7" id="KW-1185">Reference proteome</keyword>
<feature type="domain" description="RRM" evidence="5">
    <location>
        <begin position="187"/>
        <end position="260"/>
    </location>
</feature>
<feature type="region of interest" description="Disordered" evidence="4">
    <location>
        <begin position="438"/>
        <end position="482"/>
    </location>
</feature>
<dbReference type="AlphaFoldDB" id="A0A6A7C099"/>
<accession>A0A6A7C099</accession>
<evidence type="ECO:0000313" key="7">
    <source>
        <dbReference type="Proteomes" id="UP000799421"/>
    </source>
</evidence>
<feature type="domain" description="RRM" evidence="5">
    <location>
        <begin position="275"/>
        <end position="355"/>
    </location>
</feature>
<dbReference type="GO" id="GO:0003723">
    <property type="term" value="F:RNA binding"/>
    <property type="evidence" value="ECO:0007669"/>
    <property type="project" value="UniProtKB-UniRule"/>
</dbReference>
<evidence type="ECO:0000256" key="1">
    <source>
        <dbReference type="ARBA" id="ARBA00022737"/>
    </source>
</evidence>
<dbReference type="InterPro" id="IPR035979">
    <property type="entry name" value="RBD_domain_sf"/>
</dbReference>
<protein>
    <recommendedName>
        <fullName evidence="5">RRM domain-containing protein</fullName>
    </recommendedName>
</protein>
<evidence type="ECO:0000256" key="2">
    <source>
        <dbReference type="ARBA" id="ARBA00022884"/>
    </source>
</evidence>
<dbReference type="Pfam" id="PF00076">
    <property type="entry name" value="RRM_1"/>
    <property type="match status" value="2"/>
</dbReference>
<dbReference type="Gene3D" id="3.30.70.330">
    <property type="match status" value="2"/>
</dbReference>
<dbReference type="Proteomes" id="UP000799421">
    <property type="component" value="Unassembled WGS sequence"/>
</dbReference>
<feature type="compositionally biased region" description="Polar residues" evidence="4">
    <location>
        <begin position="66"/>
        <end position="76"/>
    </location>
</feature>
<evidence type="ECO:0000256" key="3">
    <source>
        <dbReference type="PROSITE-ProRule" id="PRU00176"/>
    </source>
</evidence>
<keyword evidence="2 3" id="KW-0694">RNA-binding</keyword>
<dbReference type="SMART" id="SM00360">
    <property type="entry name" value="RRM"/>
    <property type="match status" value="2"/>
</dbReference>
<dbReference type="OrthoDB" id="271725at2759"/>
<reference evidence="6" key="1">
    <citation type="journal article" date="2020" name="Stud. Mycol.">
        <title>101 Dothideomycetes genomes: a test case for predicting lifestyles and emergence of pathogens.</title>
        <authorList>
            <person name="Haridas S."/>
            <person name="Albert R."/>
            <person name="Binder M."/>
            <person name="Bloem J."/>
            <person name="Labutti K."/>
            <person name="Salamov A."/>
            <person name="Andreopoulos B."/>
            <person name="Baker S."/>
            <person name="Barry K."/>
            <person name="Bills G."/>
            <person name="Bluhm B."/>
            <person name="Cannon C."/>
            <person name="Castanera R."/>
            <person name="Culley D."/>
            <person name="Daum C."/>
            <person name="Ezra D."/>
            <person name="Gonzalez J."/>
            <person name="Henrissat B."/>
            <person name="Kuo A."/>
            <person name="Liang C."/>
            <person name="Lipzen A."/>
            <person name="Lutzoni F."/>
            <person name="Magnuson J."/>
            <person name="Mondo S."/>
            <person name="Nolan M."/>
            <person name="Ohm R."/>
            <person name="Pangilinan J."/>
            <person name="Park H.-J."/>
            <person name="Ramirez L."/>
            <person name="Alfaro M."/>
            <person name="Sun H."/>
            <person name="Tritt A."/>
            <person name="Yoshinaga Y."/>
            <person name="Zwiers L.-H."/>
            <person name="Turgeon B."/>
            <person name="Goodwin S."/>
            <person name="Spatafora J."/>
            <person name="Crous P."/>
            <person name="Grigoriev I."/>
        </authorList>
    </citation>
    <scope>NUCLEOTIDE SEQUENCE</scope>
    <source>
        <strain evidence="6">CBS 480.64</strain>
    </source>
</reference>
<keyword evidence="1" id="KW-0677">Repeat</keyword>
<organism evidence="6 7">
    <name type="scientific">Piedraia hortae CBS 480.64</name>
    <dbReference type="NCBI Taxonomy" id="1314780"/>
    <lineage>
        <taxon>Eukaryota</taxon>
        <taxon>Fungi</taxon>
        <taxon>Dikarya</taxon>
        <taxon>Ascomycota</taxon>
        <taxon>Pezizomycotina</taxon>
        <taxon>Dothideomycetes</taxon>
        <taxon>Dothideomycetidae</taxon>
        <taxon>Capnodiales</taxon>
        <taxon>Piedraiaceae</taxon>
        <taxon>Piedraia</taxon>
    </lineage>
</organism>
<proteinExistence type="predicted"/>
<feature type="region of interest" description="Disordered" evidence="4">
    <location>
        <begin position="66"/>
        <end position="100"/>
    </location>
</feature>
<evidence type="ECO:0000256" key="4">
    <source>
        <dbReference type="SAM" id="MobiDB-lite"/>
    </source>
</evidence>